<comment type="caution">
    <text evidence="1">The sequence shown here is derived from an EMBL/GenBank/DDBJ whole genome shotgun (WGS) entry which is preliminary data.</text>
</comment>
<protein>
    <submittedName>
        <fullName evidence="1">Uncharacterized protein</fullName>
    </submittedName>
</protein>
<sequence length="158" mass="17706">MTLVEENLNAVEANVISQKASETLWQEVDVCRKWLGDELDNIVSQVNIVASQVDPTLQIVQLFLEKSKNKINEGVGSTDDDSKFTSCCANSMYRITETIINDKESHERLFDELSSRIADIMAACLTNLPQVIAMKCHTSVIEKREACVEACSPTFWCD</sequence>
<name>A0A9K3EP91_HELAN</name>
<dbReference type="Gramene" id="mRNA:HanXRQr2_Chr12g0522581">
    <property type="protein sequence ID" value="CDS:HanXRQr2_Chr12g0522581.1"/>
    <property type="gene ID" value="HanXRQr2_Chr12g0522581"/>
</dbReference>
<evidence type="ECO:0000313" key="1">
    <source>
        <dbReference type="EMBL" id="KAF5776286.1"/>
    </source>
</evidence>
<gene>
    <name evidence="1" type="ORF">HanXRQr2_Chr12g0522581</name>
</gene>
<proteinExistence type="predicted"/>
<evidence type="ECO:0000313" key="2">
    <source>
        <dbReference type="Proteomes" id="UP000215914"/>
    </source>
</evidence>
<dbReference type="EMBL" id="MNCJ02000327">
    <property type="protein sequence ID" value="KAF5776286.1"/>
    <property type="molecule type" value="Genomic_DNA"/>
</dbReference>
<organism evidence="1 2">
    <name type="scientific">Helianthus annuus</name>
    <name type="common">Common sunflower</name>
    <dbReference type="NCBI Taxonomy" id="4232"/>
    <lineage>
        <taxon>Eukaryota</taxon>
        <taxon>Viridiplantae</taxon>
        <taxon>Streptophyta</taxon>
        <taxon>Embryophyta</taxon>
        <taxon>Tracheophyta</taxon>
        <taxon>Spermatophyta</taxon>
        <taxon>Magnoliopsida</taxon>
        <taxon>eudicotyledons</taxon>
        <taxon>Gunneridae</taxon>
        <taxon>Pentapetalae</taxon>
        <taxon>asterids</taxon>
        <taxon>campanulids</taxon>
        <taxon>Asterales</taxon>
        <taxon>Asteraceae</taxon>
        <taxon>Asteroideae</taxon>
        <taxon>Heliantheae alliance</taxon>
        <taxon>Heliantheae</taxon>
        <taxon>Helianthus</taxon>
    </lineage>
</organism>
<accession>A0A9K3EP91</accession>
<dbReference type="PANTHER" id="PTHR35307">
    <property type="entry name" value="PROTEIN, PUTATIVE-RELATED"/>
    <property type="match status" value="1"/>
</dbReference>
<keyword evidence="2" id="KW-1185">Reference proteome</keyword>
<dbReference type="Proteomes" id="UP000215914">
    <property type="component" value="Unassembled WGS sequence"/>
</dbReference>
<reference evidence="1" key="1">
    <citation type="journal article" date="2017" name="Nature">
        <title>The sunflower genome provides insights into oil metabolism, flowering and Asterid evolution.</title>
        <authorList>
            <person name="Badouin H."/>
            <person name="Gouzy J."/>
            <person name="Grassa C.J."/>
            <person name="Murat F."/>
            <person name="Staton S.E."/>
            <person name="Cottret L."/>
            <person name="Lelandais-Briere C."/>
            <person name="Owens G.L."/>
            <person name="Carrere S."/>
            <person name="Mayjonade B."/>
            <person name="Legrand L."/>
            <person name="Gill N."/>
            <person name="Kane N.C."/>
            <person name="Bowers J.E."/>
            <person name="Hubner S."/>
            <person name="Bellec A."/>
            <person name="Berard A."/>
            <person name="Berges H."/>
            <person name="Blanchet N."/>
            <person name="Boniface M.C."/>
            <person name="Brunel D."/>
            <person name="Catrice O."/>
            <person name="Chaidir N."/>
            <person name="Claudel C."/>
            <person name="Donnadieu C."/>
            <person name="Faraut T."/>
            <person name="Fievet G."/>
            <person name="Helmstetter N."/>
            <person name="King M."/>
            <person name="Knapp S.J."/>
            <person name="Lai Z."/>
            <person name="Le Paslier M.C."/>
            <person name="Lippi Y."/>
            <person name="Lorenzon L."/>
            <person name="Mandel J.R."/>
            <person name="Marage G."/>
            <person name="Marchand G."/>
            <person name="Marquand E."/>
            <person name="Bret-Mestries E."/>
            <person name="Morien E."/>
            <person name="Nambeesan S."/>
            <person name="Nguyen T."/>
            <person name="Pegot-Espagnet P."/>
            <person name="Pouilly N."/>
            <person name="Raftis F."/>
            <person name="Sallet E."/>
            <person name="Schiex T."/>
            <person name="Thomas J."/>
            <person name="Vandecasteele C."/>
            <person name="Vares D."/>
            <person name="Vear F."/>
            <person name="Vautrin S."/>
            <person name="Crespi M."/>
            <person name="Mangin B."/>
            <person name="Burke J.M."/>
            <person name="Salse J."/>
            <person name="Munos S."/>
            <person name="Vincourt P."/>
            <person name="Rieseberg L.H."/>
            <person name="Langlade N.B."/>
        </authorList>
    </citation>
    <scope>NUCLEOTIDE SEQUENCE</scope>
    <source>
        <tissue evidence="1">Leaves</tissue>
    </source>
</reference>
<dbReference type="PANTHER" id="PTHR35307:SF6">
    <property type="entry name" value="TRANSMEMBRANE PROTEIN"/>
    <property type="match status" value="1"/>
</dbReference>
<reference evidence="1" key="2">
    <citation type="submission" date="2020-06" db="EMBL/GenBank/DDBJ databases">
        <title>Helianthus annuus Genome sequencing and assembly Release 2.</title>
        <authorList>
            <person name="Gouzy J."/>
            <person name="Langlade N."/>
            <person name="Munos S."/>
        </authorList>
    </citation>
    <scope>NUCLEOTIDE SEQUENCE</scope>
    <source>
        <tissue evidence="1">Leaves</tissue>
    </source>
</reference>
<dbReference type="AlphaFoldDB" id="A0A9K3EP91"/>